<dbReference type="AlphaFoldDB" id="A0A0D7B9G4"/>
<sequence>MTRSISPGLKGLKRVRSLSSDLPLAKDDTAKKQRTRDDRKVGKGTKDDTHRKGRLRDPKAIGAAITTQKTQAVIGSAIRDAPPTKSINKKTPTMVDTAILIKQSSIVTATTTTTTTVTTTTVESLTTSITLPRLVSPTPLAISQTLPVEILEQIFAFATDSRDFFADDMPIGWLIAQVCQLWRAVMFAIPALWANFIITIPLTQEWRAQEKALGMRLGLWRGERRSNWAAKAVKARLRIFQNTLKETGKQRLRFRIHIYPNASDASILLLRKMWGIITSSLAERVDELLLDGLRDHLSELDIAAKDASFSGVRKFTLASRGGWIMSSRLRPESVKDLRIEYAQDMMNEIHFPFGELEYLTVVQRHLDIDLSWVCNFTGLGQPHRNLKELTIERELGANNVPRDPYTFLIAFKCPTLEKIDAPEEMVSSIYIGAVPSLKTLHVTVSTGAQLGPFLERIGTQLEELLIRDCMSPREDVEEKAREAMDAAFLRSVPNLKTLLLRFKMLDKLLDQQSCPWNGELTLNLLLAWSRGGIVEKLKTLDVRVVDRRSHAIDFPEEDILDKLESLERVEIHTSGWLRFELVKKKERSELEKWLEVMKARGWVDARKIELCGDDDDE</sequence>
<keyword evidence="3" id="KW-1185">Reference proteome</keyword>
<accession>A0A0D7B9G4</accession>
<gene>
    <name evidence="2" type="ORF">CYLTODRAFT_411605</name>
</gene>
<evidence type="ECO:0000313" key="2">
    <source>
        <dbReference type="EMBL" id="KIY66784.1"/>
    </source>
</evidence>
<organism evidence="2 3">
    <name type="scientific">Cylindrobasidium torrendii FP15055 ss-10</name>
    <dbReference type="NCBI Taxonomy" id="1314674"/>
    <lineage>
        <taxon>Eukaryota</taxon>
        <taxon>Fungi</taxon>
        <taxon>Dikarya</taxon>
        <taxon>Basidiomycota</taxon>
        <taxon>Agaricomycotina</taxon>
        <taxon>Agaricomycetes</taxon>
        <taxon>Agaricomycetidae</taxon>
        <taxon>Agaricales</taxon>
        <taxon>Marasmiineae</taxon>
        <taxon>Physalacriaceae</taxon>
        <taxon>Cylindrobasidium</taxon>
    </lineage>
</organism>
<feature type="region of interest" description="Disordered" evidence="1">
    <location>
        <begin position="1"/>
        <end position="57"/>
    </location>
</feature>
<proteinExistence type="predicted"/>
<reference evidence="2 3" key="1">
    <citation type="journal article" date="2015" name="Fungal Genet. Biol.">
        <title>Evolution of novel wood decay mechanisms in Agaricales revealed by the genome sequences of Fistulina hepatica and Cylindrobasidium torrendii.</title>
        <authorList>
            <person name="Floudas D."/>
            <person name="Held B.W."/>
            <person name="Riley R."/>
            <person name="Nagy L.G."/>
            <person name="Koehler G."/>
            <person name="Ransdell A.S."/>
            <person name="Younus H."/>
            <person name="Chow J."/>
            <person name="Chiniquy J."/>
            <person name="Lipzen A."/>
            <person name="Tritt A."/>
            <person name="Sun H."/>
            <person name="Haridas S."/>
            <person name="LaButti K."/>
            <person name="Ohm R.A."/>
            <person name="Kues U."/>
            <person name="Blanchette R.A."/>
            <person name="Grigoriev I.V."/>
            <person name="Minto R.E."/>
            <person name="Hibbett D.S."/>
        </authorList>
    </citation>
    <scope>NUCLEOTIDE SEQUENCE [LARGE SCALE GENOMIC DNA]</scope>
    <source>
        <strain evidence="2 3">FP15055 ss-10</strain>
    </source>
</reference>
<evidence type="ECO:0000313" key="3">
    <source>
        <dbReference type="Proteomes" id="UP000054007"/>
    </source>
</evidence>
<dbReference type="EMBL" id="KN880544">
    <property type="protein sequence ID" value="KIY66784.1"/>
    <property type="molecule type" value="Genomic_DNA"/>
</dbReference>
<protein>
    <submittedName>
        <fullName evidence="2">Uncharacterized protein</fullName>
    </submittedName>
</protein>
<dbReference type="Proteomes" id="UP000054007">
    <property type="component" value="Unassembled WGS sequence"/>
</dbReference>
<evidence type="ECO:0000256" key="1">
    <source>
        <dbReference type="SAM" id="MobiDB-lite"/>
    </source>
</evidence>
<dbReference type="OrthoDB" id="3252356at2759"/>
<feature type="compositionally biased region" description="Basic and acidic residues" evidence="1">
    <location>
        <begin position="24"/>
        <end position="57"/>
    </location>
</feature>
<name>A0A0D7B9G4_9AGAR</name>